<evidence type="ECO:0000256" key="5">
    <source>
        <dbReference type="ARBA" id="ARBA00023239"/>
    </source>
</evidence>
<dbReference type="GO" id="GO:0061799">
    <property type="term" value="F:cyclic pyranopterin monophosphate synthase activity"/>
    <property type="evidence" value="ECO:0007669"/>
    <property type="project" value="UniProtKB-UniRule"/>
</dbReference>
<reference evidence="8 9" key="1">
    <citation type="submission" date="2017-02" db="EMBL/GenBank/DDBJ databases">
        <authorList>
            <person name="Peterson S.W."/>
        </authorList>
    </citation>
    <scope>NUCLEOTIDE SEQUENCE [LARGE SCALE GENOMIC DNA]</scope>
    <source>
        <strain evidence="8 9">M1</strain>
    </source>
</reference>
<dbReference type="InterPro" id="IPR047594">
    <property type="entry name" value="MoaC_bact/euk"/>
</dbReference>
<dbReference type="Gene3D" id="3.30.70.640">
    <property type="entry name" value="Molybdopterin cofactor biosynthesis C (MoaC) domain"/>
    <property type="match status" value="1"/>
</dbReference>
<evidence type="ECO:0000259" key="7">
    <source>
        <dbReference type="Pfam" id="PF01967"/>
    </source>
</evidence>
<comment type="similarity">
    <text evidence="6">Belongs to the MoaC family.</text>
</comment>
<dbReference type="RefSeq" id="WP_079490114.1">
    <property type="nucleotide sequence ID" value="NZ_FUZT01000002.1"/>
</dbReference>
<evidence type="ECO:0000256" key="6">
    <source>
        <dbReference type="HAMAP-Rule" id="MF_01224"/>
    </source>
</evidence>
<evidence type="ECO:0000256" key="2">
    <source>
        <dbReference type="ARBA" id="ARBA00005046"/>
    </source>
</evidence>
<dbReference type="InterPro" id="IPR002820">
    <property type="entry name" value="Mopterin_CF_biosynth-C_dom"/>
</dbReference>
<feature type="binding site" evidence="6">
    <location>
        <begin position="112"/>
        <end position="113"/>
    </location>
    <ligand>
        <name>substrate</name>
    </ligand>
</feature>
<gene>
    <name evidence="6" type="primary">moaC</name>
    <name evidence="8" type="ORF">SAMN02194393_01240</name>
</gene>
<dbReference type="NCBIfam" id="NF006870">
    <property type="entry name" value="PRK09364.1"/>
    <property type="match status" value="1"/>
</dbReference>
<name>A0A1T5JK81_9FIRM</name>
<keyword evidence="9" id="KW-1185">Reference proteome</keyword>
<dbReference type="InterPro" id="IPR023045">
    <property type="entry name" value="MoaC"/>
</dbReference>
<proteinExistence type="inferred from homology"/>
<evidence type="ECO:0000256" key="1">
    <source>
        <dbReference type="ARBA" id="ARBA00001637"/>
    </source>
</evidence>
<dbReference type="EMBL" id="FUZT01000002">
    <property type="protein sequence ID" value="SKC51648.1"/>
    <property type="molecule type" value="Genomic_DNA"/>
</dbReference>
<dbReference type="GO" id="GO:0006777">
    <property type="term" value="P:Mo-molybdopterin cofactor biosynthetic process"/>
    <property type="evidence" value="ECO:0007669"/>
    <property type="project" value="UniProtKB-UniRule"/>
</dbReference>
<keyword evidence="5 6" id="KW-0456">Lyase</keyword>
<feature type="active site" evidence="6">
    <location>
        <position position="127"/>
    </location>
</feature>
<comment type="catalytic activity">
    <reaction evidence="1 6">
        <text>(8S)-3',8-cyclo-7,8-dihydroguanosine 5'-triphosphate = cyclic pyranopterin phosphate + diphosphate</text>
        <dbReference type="Rhea" id="RHEA:49580"/>
        <dbReference type="ChEBI" id="CHEBI:33019"/>
        <dbReference type="ChEBI" id="CHEBI:59648"/>
        <dbReference type="ChEBI" id="CHEBI:131766"/>
        <dbReference type="EC" id="4.6.1.17"/>
    </reaction>
</comment>
<dbReference type="InterPro" id="IPR050105">
    <property type="entry name" value="MoCo_biosynth_MoaA/MoaC"/>
</dbReference>
<dbReference type="PANTHER" id="PTHR22960">
    <property type="entry name" value="MOLYBDOPTERIN COFACTOR SYNTHESIS PROTEIN A"/>
    <property type="match status" value="1"/>
</dbReference>
<dbReference type="SUPFAM" id="SSF55040">
    <property type="entry name" value="Molybdenum cofactor biosynthesis protein C, MoaC"/>
    <property type="match status" value="1"/>
</dbReference>
<dbReference type="UniPathway" id="UPA00344"/>
<evidence type="ECO:0000313" key="9">
    <source>
        <dbReference type="Proteomes" id="UP000190285"/>
    </source>
</evidence>
<comment type="subunit">
    <text evidence="6">Homohexamer; trimer of dimers.</text>
</comment>
<organism evidence="8 9">
    <name type="scientific">Maledivibacter halophilus</name>
    <dbReference type="NCBI Taxonomy" id="36842"/>
    <lineage>
        <taxon>Bacteria</taxon>
        <taxon>Bacillati</taxon>
        <taxon>Bacillota</taxon>
        <taxon>Clostridia</taxon>
        <taxon>Peptostreptococcales</taxon>
        <taxon>Caminicellaceae</taxon>
        <taxon>Maledivibacter</taxon>
    </lineage>
</organism>
<dbReference type="CDD" id="cd01420">
    <property type="entry name" value="MoaC_PE"/>
    <property type="match status" value="1"/>
</dbReference>
<dbReference type="NCBIfam" id="TIGR00581">
    <property type="entry name" value="moaC"/>
    <property type="match status" value="1"/>
</dbReference>
<keyword evidence="4 6" id="KW-0501">Molybdenum cofactor biosynthesis</keyword>
<sequence length="160" mass="17542">MEFTHFNESGKAKMVDVGKKDDTQRVAVAKGRIKMNSKTLKMITQGQMKKGDVLSVSQIAGIMGAKKTSDIIPMCHNIFITGADIKFEIDEENSAIQIESEIKTTGKTGVEMEALSAVSITALTIYDMCKAVDKDMIIEDIKLIKKSGGKSGEYIRKGEF</sequence>
<dbReference type="AlphaFoldDB" id="A0A1T5JK81"/>
<dbReference type="EC" id="4.6.1.17" evidence="3 6"/>
<feature type="domain" description="Molybdopterin cofactor biosynthesis C (MoaC)" evidence="7">
    <location>
        <begin position="14"/>
        <end position="149"/>
    </location>
</feature>
<comment type="pathway">
    <text evidence="2 6">Cofactor biosynthesis; molybdopterin biosynthesis.</text>
</comment>
<dbReference type="Pfam" id="PF01967">
    <property type="entry name" value="MoaC"/>
    <property type="match status" value="1"/>
</dbReference>
<accession>A0A1T5JK81</accession>
<evidence type="ECO:0000256" key="3">
    <source>
        <dbReference type="ARBA" id="ARBA00012575"/>
    </source>
</evidence>
<dbReference type="STRING" id="36842.SAMN02194393_01240"/>
<dbReference type="PANTHER" id="PTHR22960:SF29">
    <property type="entry name" value="CYCLIC PYRANOPTERIN MONOPHOSPHATE SYNTHASE"/>
    <property type="match status" value="1"/>
</dbReference>
<protein>
    <recommendedName>
        <fullName evidence="3 6">Cyclic pyranopterin monophosphate synthase</fullName>
        <ecNumber evidence="3 6">4.6.1.17</ecNumber>
    </recommendedName>
    <alternativeName>
        <fullName evidence="6">Molybdenum cofactor biosynthesis protein C</fullName>
    </alternativeName>
</protein>
<evidence type="ECO:0000256" key="4">
    <source>
        <dbReference type="ARBA" id="ARBA00023150"/>
    </source>
</evidence>
<evidence type="ECO:0000313" key="8">
    <source>
        <dbReference type="EMBL" id="SKC51648.1"/>
    </source>
</evidence>
<comment type="function">
    <text evidence="6">Catalyzes the conversion of (8S)-3',8-cyclo-7,8-dihydroguanosine 5'-triphosphate to cyclic pyranopterin monophosphate (cPMP).</text>
</comment>
<dbReference type="InterPro" id="IPR036522">
    <property type="entry name" value="MoaC_sf"/>
</dbReference>
<dbReference type="HAMAP" id="MF_01224_B">
    <property type="entry name" value="MoaC_B"/>
    <property type="match status" value="1"/>
</dbReference>
<feature type="binding site" evidence="6">
    <location>
        <begin position="74"/>
        <end position="76"/>
    </location>
    <ligand>
        <name>substrate</name>
    </ligand>
</feature>
<dbReference type="OrthoDB" id="9794429at2"/>
<dbReference type="Proteomes" id="UP000190285">
    <property type="component" value="Unassembled WGS sequence"/>
</dbReference>